<evidence type="ECO:0000259" key="8">
    <source>
        <dbReference type="Pfam" id="PF08016"/>
    </source>
</evidence>
<feature type="compositionally biased region" description="Basic and acidic residues" evidence="6">
    <location>
        <begin position="966"/>
        <end position="977"/>
    </location>
</feature>
<sequence length="1311" mass="135728">MASVTLGDALYVAAVAWEGGEGAGATTRSSGDPTGGPQRAWAPSALDPAGSSALHAFSLPQPQGSIPGGPYAQPSTSSFPGVFVPRADTCALTDWGMWMSRMANAVRRNRLEDVRALLATEAWLRRPHGGDLVTWLPPERPTHHSPASLSRETFGGPEPSSTRFRGRGLSSGGGGGGWDSQEEPDWSPGEEGEAGRGDGSREGLTLATDIAASARNTELLVMLVAECGAALSRRGLRVLVRKWEEVPQRYGGAQGLLAGLVLRSARPLAVVGCVLSALRWEVALREAGQAFSSAELRAAAHKFKACQSQLLADLAEVPTGLQAAAASRSSSTASGADRGRAALAAAQPPASAPASPAARLVWLSAVLDPPPPARPGPLLLEEASPVRLAFEDRDVRFMASTVPESYTRQKWLGRDFLALTSRSGSRELTPLDPLLAHTLLRRLGLAGRGPAFALLQGALRLWYLACVVPRSFFDSPRGRWWARAVTVVAFTVLISALLMADNPSIDDGLYSRSRGLALAALMAVYCGGSLVEAGQALAGRHGGQVTAFVSRSPLGAAVLACEAAVFCLGVLLMLWLLGAVPLGHGSMEALIMVAAATLMPLYVKVLMTLVPLFPRLGSLLATLAAMAGDLAAFALPFAAATLAFAAALAAVYRAFPGCGFSNIPEAALSLFSAFLGNFDLDTWSSMPSASTQMFGRVLLVAYLVLGNILLANLLIAIISYRYRPERVAAEAVFGLAEVVDEMQHQVDRHALCSPLCLLAAPATRVLPSGLRPAVHYHTLLRWGLPPLEGHPQVAPHTALVPTGGAAVPGLLLHLTLHPLMLAAASAVVWLHAPLAVAHYVMRGHERTWAALKAARATRAAAAEAARAEELLAAAAQSWRQTPPPASFAAPAAPPGEPPSAQPTQFTMPVSPFAAPAGALPPINASSSSFGAVSGGSGRSLPSLRFRSDSRGTVADSLPDSSSRWSDLPDFKSEELRGSGEGNEADTRRGAQRGWGPTRILQRLARAAVCLVLGAAMYCTVVCFFITVVYGLYCWLACVLLSVYSVLYEPAVRASAAIHRLRRWVAAVVHRTPPDARRYMGPPSIRGTRSVGSSKSGRGRGAQAAPEPLATRSRASLRRPVTPAAVVQRWSGIANETWRQASAGARYLNRAQVAEAVKAAFGELPSLPPGRCGGAAGPRPASRPQARPGAQAGVFGTAPRAVPASGCGGGGGGAGLAAAGGVPMAAPSVPPAGGDWVRTGAQGGGGGAAAEGPRPPAPQLLASRVQQLQAQAAALGAQLAQLAALTAAAATAAAIGSEGAGPSTESSPSRPG</sequence>
<feature type="transmembrane region" description="Helical" evidence="7">
    <location>
        <begin position="630"/>
        <end position="652"/>
    </location>
</feature>
<keyword evidence="2 7" id="KW-0812">Transmembrane</keyword>
<proteinExistence type="predicted"/>
<dbReference type="InterPro" id="IPR024862">
    <property type="entry name" value="TRPV"/>
</dbReference>
<dbReference type="OrthoDB" id="552696at2759"/>
<evidence type="ECO:0000256" key="1">
    <source>
        <dbReference type="ARBA" id="ARBA00004141"/>
    </source>
</evidence>
<evidence type="ECO:0000256" key="3">
    <source>
        <dbReference type="ARBA" id="ARBA00022737"/>
    </source>
</evidence>
<feature type="compositionally biased region" description="Low complexity" evidence="6">
    <location>
        <begin position="1085"/>
        <end position="1095"/>
    </location>
</feature>
<feature type="region of interest" description="Disordered" evidence="6">
    <location>
        <begin position="1076"/>
        <end position="1111"/>
    </location>
</feature>
<feature type="transmembrane region" description="Helical" evidence="7">
    <location>
        <begin position="516"/>
        <end position="534"/>
    </location>
</feature>
<evidence type="ECO:0000313" key="9">
    <source>
        <dbReference type="EMBL" id="KAG2483025.1"/>
    </source>
</evidence>
<feature type="transmembrane region" description="Helical" evidence="7">
    <location>
        <begin position="589"/>
        <end position="610"/>
    </location>
</feature>
<feature type="region of interest" description="Disordered" evidence="6">
    <location>
        <begin position="1172"/>
        <end position="1191"/>
    </location>
</feature>
<organism evidence="9 10">
    <name type="scientific">Edaphochlamys debaryana</name>
    <dbReference type="NCBI Taxonomy" id="47281"/>
    <lineage>
        <taxon>Eukaryota</taxon>
        <taxon>Viridiplantae</taxon>
        <taxon>Chlorophyta</taxon>
        <taxon>core chlorophytes</taxon>
        <taxon>Chlorophyceae</taxon>
        <taxon>CS clade</taxon>
        <taxon>Chlamydomonadales</taxon>
        <taxon>Chlamydomonadales incertae sedis</taxon>
        <taxon>Edaphochlamys</taxon>
    </lineage>
</organism>
<name>A0A836BNG7_9CHLO</name>
<comment type="caution">
    <text evidence="9">The sequence shown here is derived from an EMBL/GenBank/DDBJ whole genome shotgun (WGS) entry which is preliminary data.</text>
</comment>
<feature type="region of interest" description="Disordered" evidence="6">
    <location>
        <begin position="1231"/>
        <end position="1257"/>
    </location>
</feature>
<keyword evidence="10" id="KW-1185">Reference proteome</keyword>
<feature type="domain" description="Polycystin cation channel PKD1/PKD2" evidence="8">
    <location>
        <begin position="593"/>
        <end position="722"/>
    </location>
</feature>
<feature type="compositionally biased region" description="Pro residues" evidence="6">
    <location>
        <begin position="881"/>
        <end position="900"/>
    </location>
</feature>
<evidence type="ECO:0000256" key="5">
    <source>
        <dbReference type="ARBA" id="ARBA00023136"/>
    </source>
</evidence>
<feature type="region of interest" description="Disordered" evidence="6">
    <location>
        <begin position="1292"/>
        <end position="1311"/>
    </location>
</feature>
<dbReference type="Proteomes" id="UP000612055">
    <property type="component" value="Unassembled WGS sequence"/>
</dbReference>
<evidence type="ECO:0000313" key="10">
    <source>
        <dbReference type="Proteomes" id="UP000612055"/>
    </source>
</evidence>
<protein>
    <recommendedName>
        <fullName evidence="8">Polycystin cation channel PKD1/PKD2 domain-containing protein</fullName>
    </recommendedName>
</protein>
<keyword evidence="5 7" id="KW-0472">Membrane</keyword>
<feature type="region of interest" description="Disordered" evidence="6">
    <location>
        <begin position="949"/>
        <end position="991"/>
    </location>
</feature>
<evidence type="ECO:0000256" key="7">
    <source>
        <dbReference type="SAM" id="Phobius"/>
    </source>
</evidence>
<dbReference type="GO" id="GO:0098703">
    <property type="term" value="P:calcium ion import across plasma membrane"/>
    <property type="evidence" value="ECO:0007669"/>
    <property type="project" value="TreeGrafter"/>
</dbReference>
<dbReference type="Pfam" id="PF08016">
    <property type="entry name" value="PKD_channel"/>
    <property type="match status" value="1"/>
</dbReference>
<dbReference type="PANTHER" id="PTHR10582:SF2">
    <property type="entry name" value="INACTIVE"/>
    <property type="match status" value="1"/>
</dbReference>
<feature type="region of interest" description="Disordered" evidence="6">
    <location>
        <begin position="129"/>
        <end position="202"/>
    </location>
</feature>
<dbReference type="GO" id="GO:0005216">
    <property type="term" value="F:monoatomic ion channel activity"/>
    <property type="evidence" value="ECO:0007669"/>
    <property type="project" value="InterPro"/>
</dbReference>
<feature type="region of interest" description="Disordered" evidence="6">
    <location>
        <begin position="22"/>
        <end position="45"/>
    </location>
</feature>
<reference evidence="9" key="1">
    <citation type="journal article" date="2020" name="bioRxiv">
        <title>Comparative genomics of Chlamydomonas.</title>
        <authorList>
            <person name="Craig R.J."/>
            <person name="Hasan A.R."/>
            <person name="Ness R.W."/>
            <person name="Keightley P.D."/>
        </authorList>
    </citation>
    <scope>NUCLEOTIDE SEQUENCE</scope>
    <source>
        <strain evidence="9">CCAP 11/70</strain>
    </source>
</reference>
<feature type="region of interest" description="Disordered" evidence="6">
    <location>
        <begin position="881"/>
        <end position="912"/>
    </location>
</feature>
<gene>
    <name evidence="9" type="ORF">HYH03_018105</name>
</gene>
<dbReference type="InterPro" id="IPR013122">
    <property type="entry name" value="PKD1_2_channel"/>
</dbReference>
<feature type="transmembrane region" description="Helical" evidence="7">
    <location>
        <begin position="1007"/>
        <end position="1032"/>
    </location>
</feature>
<keyword evidence="3" id="KW-0677">Repeat</keyword>
<feature type="compositionally biased region" description="Polar residues" evidence="6">
    <location>
        <begin position="1302"/>
        <end position="1311"/>
    </location>
</feature>
<keyword evidence="4 7" id="KW-1133">Transmembrane helix</keyword>
<accession>A0A836BNG7</accession>
<dbReference type="PANTHER" id="PTHR10582">
    <property type="entry name" value="TRANSIENT RECEPTOR POTENTIAL ION CHANNEL PROTEIN"/>
    <property type="match status" value="1"/>
</dbReference>
<feature type="compositionally biased region" description="Gly residues" evidence="6">
    <location>
        <begin position="169"/>
        <end position="178"/>
    </location>
</feature>
<evidence type="ECO:0000256" key="2">
    <source>
        <dbReference type="ARBA" id="ARBA00022692"/>
    </source>
</evidence>
<comment type="subcellular location">
    <subcellularLocation>
        <location evidence="1">Membrane</location>
        <topology evidence="1">Multi-pass membrane protein</topology>
    </subcellularLocation>
</comment>
<feature type="transmembrane region" description="Helical" evidence="7">
    <location>
        <begin position="480"/>
        <end position="500"/>
    </location>
</feature>
<dbReference type="GO" id="GO:0005886">
    <property type="term" value="C:plasma membrane"/>
    <property type="evidence" value="ECO:0007669"/>
    <property type="project" value="TreeGrafter"/>
</dbReference>
<feature type="transmembrane region" description="Helical" evidence="7">
    <location>
        <begin position="698"/>
        <end position="718"/>
    </location>
</feature>
<feature type="compositionally biased region" description="Acidic residues" evidence="6">
    <location>
        <begin position="180"/>
        <end position="192"/>
    </location>
</feature>
<dbReference type="EMBL" id="JAEHOE010000193">
    <property type="protein sequence ID" value="KAG2483025.1"/>
    <property type="molecule type" value="Genomic_DNA"/>
</dbReference>
<evidence type="ECO:0000256" key="6">
    <source>
        <dbReference type="SAM" id="MobiDB-lite"/>
    </source>
</evidence>
<feature type="compositionally biased region" description="Low complexity" evidence="6">
    <location>
        <begin position="1176"/>
        <end position="1191"/>
    </location>
</feature>
<evidence type="ECO:0000256" key="4">
    <source>
        <dbReference type="ARBA" id="ARBA00022989"/>
    </source>
</evidence>
<feature type="transmembrane region" description="Helical" evidence="7">
    <location>
        <begin position="554"/>
        <end position="577"/>
    </location>
</feature>